<reference evidence="3 4" key="1">
    <citation type="journal article" date="2023" name="Life. Sci Alliance">
        <title>Evolutionary insights into 3D genome organization and epigenetic landscape of Vigna mungo.</title>
        <authorList>
            <person name="Junaid A."/>
            <person name="Singh B."/>
            <person name="Bhatia S."/>
        </authorList>
    </citation>
    <scope>NUCLEOTIDE SEQUENCE [LARGE SCALE GENOMIC DNA]</scope>
    <source>
        <strain evidence="3">Urdbean</strain>
    </source>
</reference>
<dbReference type="InterPro" id="IPR054722">
    <property type="entry name" value="PolX-like_BBD"/>
</dbReference>
<protein>
    <recommendedName>
        <fullName evidence="5">GAG-pre-integrase domain-containing protein</fullName>
    </recommendedName>
</protein>
<sequence>WVIDSGATDHITTSLDHFFEYSEIQPLKVNLPNGSTVQAHKSGSIQFSPDFIIHDVLLVPNFIFNLLSLPKLLTTTPCHIIFSNEFSNILCQIQDINTLRMIGSANLKEELFHLRIGKERSPSTNNTTTTINNSNLWHFRLGNLSCSRLNVLNQQFPFISKDSHEICDICHLAK</sequence>
<dbReference type="EMBL" id="CP144695">
    <property type="protein sequence ID" value="WVZ08792.1"/>
    <property type="molecule type" value="Genomic_DNA"/>
</dbReference>
<keyword evidence="4" id="KW-1185">Reference proteome</keyword>
<proteinExistence type="predicted"/>
<dbReference type="AlphaFoldDB" id="A0AAQ3RWG0"/>
<evidence type="ECO:0000259" key="1">
    <source>
        <dbReference type="Pfam" id="PF13976"/>
    </source>
</evidence>
<dbReference type="Proteomes" id="UP001374535">
    <property type="component" value="Chromosome 6"/>
</dbReference>
<name>A0AAQ3RWG0_VIGMU</name>
<organism evidence="3 4">
    <name type="scientific">Vigna mungo</name>
    <name type="common">Black gram</name>
    <name type="synonym">Phaseolus mungo</name>
    <dbReference type="NCBI Taxonomy" id="3915"/>
    <lineage>
        <taxon>Eukaryota</taxon>
        <taxon>Viridiplantae</taxon>
        <taxon>Streptophyta</taxon>
        <taxon>Embryophyta</taxon>
        <taxon>Tracheophyta</taxon>
        <taxon>Spermatophyta</taxon>
        <taxon>Magnoliopsida</taxon>
        <taxon>eudicotyledons</taxon>
        <taxon>Gunneridae</taxon>
        <taxon>Pentapetalae</taxon>
        <taxon>rosids</taxon>
        <taxon>fabids</taxon>
        <taxon>Fabales</taxon>
        <taxon>Fabaceae</taxon>
        <taxon>Papilionoideae</taxon>
        <taxon>50 kb inversion clade</taxon>
        <taxon>NPAAA clade</taxon>
        <taxon>indigoferoid/millettioid clade</taxon>
        <taxon>Phaseoleae</taxon>
        <taxon>Vigna</taxon>
    </lineage>
</organism>
<evidence type="ECO:0000259" key="2">
    <source>
        <dbReference type="Pfam" id="PF22936"/>
    </source>
</evidence>
<feature type="domain" description="Retrovirus-related Pol polyprotein from transposon TNT 1-94-like beta-barrel" evidence="2">
    <location>
        <begin position="1"/>
        <end position="73"/>
    </location>
</feature>
<gene>
    <name evidence="3" type="ORF">V8G54_022138</name>
</gene>
<feature type="domain" description="GAG-pre-integrase" evidence="1">
    <location>
        <begin position="111"/>
        <end position="174"/>
    </location>
</feature>
<evidence type="ECO:0000313" key="4">
    <source>
        <dbReference type="Proteomes" id="UP001374535"/>
    </source>
</evidence>
<feature type="non-terminal residue" evidence="3">
    <location>
        <position position="1"/>
    </location>
</feature>
<dbReference type="InterPro" id="IPR025724">
    <property type="entry name" value="GAG-pre-integrase_dom"/>
</dbReference>
<dbReference type="Pfam" id="PF13976">
    <property type="entry name" value="gag_pre-integrs"/>
    <property type="match status" value="1"/>
</dbReference>
<evidence type="ECO:0000313" key="3">
    <source>
        <dbReference type="EMBL" id="WVZ08792.1"/>
    </source>
</evidence>
<accession>A0AAQ3RWG0</accession>
<evidence type="ECO:0008006" key="5">
    <source>
        <dbReference type="Google" id="ProtNLM"/>
    </source>
</evidence>
<dbReference type="Pfam" id="PF22936">
    <property type="entry name" value="Pol_BBD"/>
    <property type="match status" value="1"/>
</dbReference>